<organism evidence="10 11">
    <name type="scientific">Streptomonospora nanhaiensis</name>
    <dbReference type="NCBI Taxonomy" id="1323731"/>
    <lineage>
        <taxon>Bacteria</taxon>
        <taxon>Bacillati</taxon>
        <taxon>Actinomycetota</taxon>
        <taxon>Actinomycetes</taxon>
        <taxon>Streptosporangiales</taxon>
        <taxon>Nocardiopsidaceae</taxon>
        <taxon>Streptomonospora</taxon>
    </lineage>
</organism>
<feature type="domain" description="Helicase ATP-binding" evidence="8">
    <location>
        <begin position="41"/>
        <end position="199"/>
    </location>
</feature>
<sequence>MSTHAERYAAFRRRQAESSAAIEEFQGLYGFEFDPFQVRACKALEQGQGVLVAAPTGSGKTVVGEFAVHLALRDGAKCFYTTPIKALSNQKYTDLVRRYGADKVGLLTGDNSVNGEAPIVVMTTEVLRNMLYAGSQTLLRLAYVVMDEVHYLADRFRGAVWEEVIIHLPESVRVVALSATVSNAEEFGEWMQQVRGETTVIVDEKRPVPLWQHMMAGKRMHDLFVSADDPDTGDSESAEDGGRNAKGGRGGRRSRRRDRQDAGGSGEILVNGEPMRINPRLTRLALEDDRITQLAHRRRHPQARARSSARPRAKYAPPSRVQIIDELDREGLLPAIVFIFSRAGCDDAVRQCMYAGMTLTTEEEALEIRAFAERQCADIPPADLAVLGYDEWLRALERGVAAHHAGLLPTFKEVVESLFSRGLIRAVFATETLALGINMPARTVVIEKLDKWNGETHAALTAGEYTQLTGRAGRRGIDVEGHAVVVWQPGTDPEAVAGLASTRTYPLNSSFQPSYNMAVNLVGQVGRERSRTMLEASFAQFQADRAVVGLVKQLRKHEEALEGYGAAATCHLGDFMEYAAMRRELSDRENQAAKGRSARRREEAVRSLERLRAGDIIRIPAGRHSGFAVVLDPGLRGDVPAPLVLTAKRQVKRVNAADFPAPVEPAGRLRIPKNFSARSAQARTDLASSLRNKLRETGAEEEARGRGGEGAGDDPEITRLRRELRRHPCHGCPEREDHARWAERYFRLRKETDSLRRRVEGRSHVIARTFDRVCGVLEDLEYLDGDTVTEEGRRLAKVYSELDLLVAECLRRGLWDDLDPQDLATCVASLVYESRRSDDPFPRVPDGAPAEVLAEMERLWGELHEVERDHHVSFLRRPDLGFVWVTHRWARGDRLDRILMEADMPAGDFVRTTKQLVDMLGQVADAAPEAGGVRRTARKAVDLVRRGVVAYSSVG</sequence>
<dbReference type="PANTHER" id="PTHR12131">
    <property type="entry name" value="ATP-DEPENDENT RNA AND DNA HELICASE"/>
    <property type="match status" value="1"/>
</dbReference>
<dbReference type="CDD" id="cd18795">
    <property type="entry name" value="SF2_C_Ski2"/>
    <property type="match status" value="1"/>
</dbReference>
<dbReference type="SUPFAM" id="SSF52540">
    <property type="entry name" value="P-loop containing nucleoside triphosphate hydrolases"/>
    <property type="match status" value="1"/>
</dbReference>
<feature type="compositionally biased region" description="Basic residues" evidence="7">
    <location>
        <begin position="295"/>
        <end position="313"/>
    </location>
</feature>
<dbReference type="InterPro" id="IPR058621">
    <property type="entry name" value="SH3_HelY"/>
</dbReference>
<evidence type="ECO:0000259" key="9">
    <source>
        <dbReference type="PROSITE" id="PS51194"/>
    </source>
</evidence>
<feature type="region of interest" description="Disordered" evidence="7">
    <location>
        <begin position="678"/>
        <end position="716"/>
    </location>
</feature>
<dbReference type="InterPro" id="IPR048392">
    <property type="entry name" value="MTR4-like_stalk"/>
</dbReference>
<dbReference type="Proteomes" id="UP000575985">
    <property type="component" value="Unassembled WGS sequence"/>
</dbReference>
<name>A0A853BIW7_9ACTN</name>
<dbReference type="Pfam" id="PF08148">
    <property type="entry name" value="DSHCT"/>
    <property type="match status" value="1"/>
</dbReference>
<dbReference type="InterPro" id="IPR011545">
    <property type="entry name" value="DEAD/DEAH_box_helicase_dom"/>
</dbReference>
<gene>
    <name evidence="10" type="ORF">HNR12_000814</name>
</gene>
<dbReference type="EMBL" id="JACCFO010000001">
    <property type="protein sequence ID" value="NYI94537.1"/>
    <property type="molecule type" value="Genomic_DNA"/>
</dbReference>
<keyword evidence="4 10" id="KW-0347">Helicase</keyword>
<dbReference type="GO" id="GO:0055087">
    <property type="term" value="C:Ski complex"/>
    <property type="evidence" value="ECO:0007669"/>
    <property type="project" value="TreeGrafter"/>
</dbReference>
<dbReference type="SMART" id="SM00487">
    <property type="entry name" value="DEXDc"/>
    <property type="match status" value="1"/>
</dbReference>
<dbReference type="GO" id="GO:0016787">
    <property type="term" value="F:hydrolase activity"/>
    <property type="evidence" value="ECO:0007669"/>
    <property type="project" value="UniProtKB-KW"/>
</dbReference>
<feature type="region of interest" description="Disordered" evidence="7">
    <location>
        <begin position="294"/>
        <end position="317"/>
    </location>
</feature>
<dbReference type="GO" id="GO:0003676">
    <property type="term" value="F:nucleic acid binding"/>
    <property type="evidence" value="ECO:0007669"/>
    <property type="project" value="InterPro"/>
</dbReference>
<dbReference type="GO" id="GO:0070478">
    <property type="term" value="P:nuclear-transcribed mRNA catabolic process, 3'-5' exonucleolytic nonsense-mediated decay"/>
    <property type="evidence" value="ECO:0007669"/>
    <property type="project" value="TreeGrafter"/>
</dbReference>
<accession>A0A853BIW7</accession>
<dbReference type="Pfam" id="PF21408">
    <property type="entry name" value="MTR4-like_stalk"/>
    <property type="match status" value="1"/>
</dbReference>
<keyword evidence="3 10" id="KW-0378">Hydrolase</keyword>
<evidence type="ECO:0000256" key="4">
    <source>
        <dbReference type="ARBA" id="ARBA00022806"/>
    </source>
</evidence>
<feature type="compositionally biased region" description="Basic and acidic residues" evidence="7">
    <location>
        <begin position="693"/>
        <end position="707"/>
    </location>
</feature>
<dbReference type="Pfam" id="PF00270">
    <property type="entry name" value="DEAD"/>
    <property type="match status" value="1"/>
</dbReference>
<evidence type="ECO:0000256" key="5">
    <source>
        <dbReference type="ARBA" id="ARBA00022840"/>
    </source>
</evidence>
<feature type="region of interest" description="Disordered" evidence="7">
    <location>
        <begin position="225"/>
        <end position="274"/>
    </location>
</feature>
<reference evidence="10 11" key="1">
    <citation type="submission" date="2020-07" db="EMBL/GenBank/DDBJ databases">
        <title>Sequencing the genomes of 1000 actinobacteria strains.</title>
        <authorList>
            <person name="Klenk H.-P."/>
        </authorList>
    </citation>
    <scope>NUCLEOTIDE SEQUENCE [LARGE SCALE GENOMIC DNA]</scope>
    <source>
        <strain evidence="10 11">DSM 45927</strain>
    </source>
</reference>
<dbReference type="SMART" id="SM01142">
    <property type="entry name" value="DSHCT"/>
    <property type="match status" value="1"/>
</dbReference>
<dbReference type="PANTHER" id="PTHR12131:SF1">
    <property type="entry name" value="ATP-DEPENDENT RNA HELICASE SUPV3L1, MITOCHONDRIAL-RELATED"/>
    <property type="match status" value="1"/>
</dbReference>
<dbReference type="Pfam" id="PF26090">
    <property type="entry name" value="SH3_HelY"/>
    <property type="match status" value="1"/>
</dbReference>
<proteinExistence type="inferred from homology"/>
<dbReference type="FunFam" id="1.10.3380.30:FF:000012">
    <property type="entry name" value="Probable helicase HelY"/>
    <property type="match status" value="1"/>
</dbReference>
<evidence type="ECO:0000256" key="2">
    <source>
        <dbReference type="ARBA" id="ARBA00022741"/>
    </source>
</evidence>
<dbReference type="Gene3D" id="1.10.3380.30">
    <property type="match status" value="1"/>
</dbReference>
<keyword evidence="11" id="KW-1185">Reference proteome</keyword>
<evidence type="ECO:0000259" key="8">
    <source>
        <dbReference type="PROSITE" id="PS51192"/>
    </source>
</evidence>
<dbReference type="RefSeq" id="WP_179766196.1">
    <property type="nucleotide sequence ID" value="NZ_JACCFO010000001.1"/>
</dbReference>
<keyword evidence="2" id="KW-0547">Nucleotide-binding</keyword>
<feature type="domain" description="Helicase C-terminal" evidence="9">
    <location>
        <begin position="358"/>
        <end position="523"/>
    </location>
</feature>
<evidence type="ECO:0000313" key="11">
    <source>
        <dbReference type="Proteomes" id="UP000575985"/>
    </source>
</evidence>
<evidence type="ECO:0000256" key="7">
    <source>
        <dbReference type="SAM" id="MobiDB-lite"/>
    </source>
</evidence>
<dbReference type="Gene3D" id="3.40.50.300">
    <property type="entry name" value="P-loop containing nucleotide triphosphate hydrolases"/>
    <property type="match status" value="2"/>
</dbReference>
<dbReference type="SMART" id="SM00490">
    <property type="entry name" value="HELICc"/>
    <property type="match status" value="1"/>
</dbReference>
<dbReference type="InterPro" id="IPR014001">
    <property type="entry name" value="Helicase_ATP-bd"/>
</dbReference>
<dbReference type="PROSITE" id="PS51194">
    <property type="entry name" value="HELICASE_CTER"/>
    <property type="match status" value="1"/>
</dbReference>
<evidence type="ECO:0000256" key="1">
    <source>
        <dbReference type="ARBA" id="ARBA00010140"/>
    </source>
</evidence>
<comment type="caution">
    <text evidence="10">The sequence shown here is derived from an EMBL/GenBank/DDBJ whole genome shotgun (WGS) entry which is preliminary data.</text>
</comment>
<dbReference type="InterPro" id="IPR027417">
    <property type="entry name" value="P-loop_NTPase"/>
</dbReference>
<evidence type="ECO:0000256" key="6">
    <source>
        <dbReference type="ARBA" id="ARBA00067911"/>
    </source>
</evidence>
<dbReference type="PROSITE" id="PS51192">
    <property type="entry name" value="HELICASE_ATP_BIND_1"/>
    <property type="match status" value="1"/>
</dbReference>
<evidence type="ECO:0000313" key="10">
    <source>
        <dbReference type="EMBL" id="NYI94537.1"/>
    </source>
</evidence>
<dbReference type="InterPro" id="IPR050699">
    <property type="entry name" value="RNA-DNA_Helicase"/>
</dbReference>
<dbReference type="AlphaFoldDB" id="A0A853BIW7"/>
<keyword evidence="5" id="KW-0067">ATP-binding</keyword>
<dbReference type="FunFam" id="3.40.50.300:FF:000190">
    <property type="entry name" value="ATP-dependent RNA helicase"/>
    <property type="match status" value="1"/>
</dbReference>
<dbReference type="GO" id="GO:0004386">
    <property type="term" value="F:helicase activity"/>
    <property type="evidence" value="ECO:0007669"/>
    <property type="project" value="UniProtKB-KW"/>
</dbReference>
<dbReference type="Pfam" id="PF00271">
    <property type="entry name" value="Helicase_C"/>
    <property type="match status" value="1"/>
</dbReference>
<evidence type="ECO:0000256" key="3">
    <source>
        <dbReference type="ARBA" id="ARBA00022801"/>
    </source>
</evidence>
<dbReference type="InterPro" id="IPR001650">
    <property type="entry name" value="Helicase_C-like"/>
</dbReference>
<dbReference type="InterPro" id="IPR012961">
    <property type="entry name" value="Ski2/MTR4_C"/>
</dbReference>
<dbReference type="GO" id="GO:0005524">
    <property type="term" value="F:ATP binding"/>
    <property type="evidence" value="ECO:0007669"/>
    <property type="project" value="UniProtKB-KW"/>
</dbReference>
<comment type="similarity">
    <text evidence="1">Belongs to the helicase family. SKI2 subfamily.</text>
</comment>
<feature type="compositionally biased region" description="Acidic residues" evidence="7">
    <location>
        <begin position="228"/>
        <end position="239"/>
    </location>
</feature>
<protein>
    <recommendedName>
        <fullName evidence="6">Probable helicase HelY</fullName>
    </recommendedName>
</protein>
<feature type="compositionally biased region" description="Polar residues" evidence="7">
    <location>
        <begin position="678"/>
        <end position="691"/>
    </location>
</feature>